<sequence length="103" mass="11313">MALNCRVGDLAITVKCEIPENLGRIVRVVASNGIEHWSDYGPMHTWEVETLSQSDTLTYVIKGKLCFKSKGPVPDAFLRPLRPPADEPVELQAEPAPTEPSLA</sequence>
<keyword evidence="3" id="KW-1185">Reference proteome</keyword>
<evidence type="ECO:0000256" key="1">
    <source>
        <dbReference type="SAM" id="MobiDB-lite"/>
    </source>
</evidence>
<dbReference type="RefSeq" id="WP_243477940.1">
    <property type="nucleotide sequence ID" value="NZ_CP063982.1"/>
</dbReference>
<reference evidence="2 3" key="1">
    <citation type="submission" date="2020-11" db="EMBL/GenBank/DDBJ databases">
        <title>Algicoccus daihaiensis sp.nov., isolated from Daihai Lake in Inner Mongolia.</title>
        <authorList>
            <person name="Kai J."/>
        </authorList>
    </citation>
    <scope>NUCLEOTIDE SEQUENCE [LARGE SCALE GENOMIC DNA]</scope>
    <source>
        <strain evidence="3">f23</strain>
    </source>
</reference>
<feature type="region of interest" description="Disordered" evidence="1">
    <location>
        <begin position="81"/>
        <end position="103"/>
    </location>
</feature>
<evidence type="ECO:0000313" key="2">
    <source>
        <dbReference type="EMBL" id="UOD49705.1"/>
    </source>
</evidence>
<organism evidence="2 3">
    <name type="scientific">Orrella daihaiensis</name>
    <dbReference type="NCBI Taxonomy" id="2782176"/>
    <lineage>
        <taxon>Bacteria</taxon>
        <taxon>Pseudomonadati</taxon>
        <taxon>Pseudomonadota</taxon>
        <taxon>Betaproteobacteria</taxon>
        <taxon>Burkholderiales</taxon>
        <taxon>Alcaligenaceae</taxon>
        <taxon>Orrella</taxon>
    </lineage>
</organism>
<protein>
    <submittedName>
        <fullName evidence="2">Uncharacterized protein</fullName>
    </submittedName>
</protein>
<name>A0ABY4AKS1_9BURK</name>
<evidence type="ECO:0000313" key="3">
    <source>
        <dbReference type="Proteomes" id="UP000831607"/>
    </source>
</evidence>
<gene>
    <name evidence="2" type="ORF">DHf2319_09560</name>
</gene>
<accession>A0ABY4AKS1</accession>
<proteinExistence type="predicted"/>
<dbReference type="EMBL" id="CP063982">
    <property type="protein sequence ID" value="UOD49705.1"/>
    <property type="molecule type" value="Genomic_DNA"/>
</dbReference>
<dbReference type="Proteomes" id="UP000831607">
    <property type="component" value="Chromosome"/>
</dbReference>